<protein>
    <submittedName>
        <fullName evidence="1">Type IV secretory pathway VirD4 components-like protein</fullName>
    </submittedName>
</protein>
<evidence type="ECO:0000313" key="2">
    <source>
        <dbReference type="Proteomes" id="UP000013961"/>
    </source>
</evidence>
<accession>A0AB33AJ37</accession>
<dbReference type="RefSeq" id="WP_016341431.1">
    <property type="nucleotide sequence ID" value="NC_021279.1"/>
</dbReference>
<dbReference type="EMBL" id="CP004376">
    <property type="protein sequence ID" value="AGM31727.1"/>
    <property type="molecule type" value="Genomic_DNA"/>
</dbReference>
<gene>
    <name evidence="1" type="ORF">MASS_2p0016</name>
</gene>
<keyword evidence="1" id="KW-0614">Plasmid</keyword>
<name>A0AB33AJ37_9MYCO</name>
<geneLocation type="plasmid" evidence="1 2">
    <name>2</name>
</geneLocation>
<dbReference type="Proteomes" id="UP000013961">
    <property type="component" value="Plasmid 2"/>
</dbReference>
<proteinExistence type="predicted"/>
<dbReference type="KEGG" id="mabb:MASS_2p0016"/>
<sequence length="119" mass="12603">MTSETPDITAGITDLQSAFSVADTLLSNMTGHDRDDSSYWKAIATIPLAGLLYAVSPAGTGAGIAEARRIAGDREDTAGWLAAADTCNQPLLADALRKLIEYNPRQRASVQLIIQSALQ</sequence>
<organism evidence="1 2">
    <name type="scientific">Mycobacteroides abscessus subsp. bolletii 50594</name>
    <dbReference type="NCBI Taxonomy" id="1303024"/>
    <lineage>
        <taxon>Bacteria</taxon>
        <taxon>Bacillati</taxon>
        <taxon>Actinomycetota</taxon>
        <taxon>Actinomycetes</taxon>
        <taxon>Mycobacteriales</taxon>
        <taxon>Mycobacteriaceae</taxon>
        <taxon>Mycobacteroides</taxon>
        <taxon>Mycobacteroides abscessus</taxon>
    </lineage>
</organism>
<dbReference type="AlphaFoldDB" id="A0AB33AJ37"/>
<reference evidence="1 2" key="1">
    <citation type="journal article" date="2013" name="Genome Announc.">
        <title>Complete Genome Sequence of Mycobacterium massiliense Clinical Strain Asan 50594, Belonging to the Type II Genotype.</title>
        <authorList>
            <person name="Kim B.J."/>
            <person name="Kim B.R."/>
            <person name="Hong S.H."/>
            <person name="Seok S.H."/>
            <person name="Kook Y.H."/>
            <person name="Kim B.J."/>
        </authorList>
    </citation>
    <scope>NUCLEOTIDE SEQUENCE [LARGE SCALE GENOMIC DNA]</scope>
    <source>
        <strain evidence="1 2">50594</strain>
    </source>
</reference>
<evidence type="ECO:0000313" key="1">
    <source>
        <dbReference type="EMBL" id="AGM31727.1"/>
    </source>
</evidence>